<keyword evidence="1" id="KW-0812">Transmembrane</keyword>
<keyword evidence="1" id="KW-0472">Membrane</keyword>
<feature type="domain" description="Acyltransferase 3" evidence="2">
    <location>
        <begin position="16"/>
        <end position="304"/>
    </location>
</feature>
<feature type="transmembrane region" description="Helical" evidence="1">
    <location>
        <begin position="156"/>
        <end position="173"/>
    </location>
</feature>
<dbReference type="PATRIC" id="fig|1420583.3.peg.2122"/>
<evidence type="ECO:0000256" key="1">
    <source>
        <dbReference type="SAM" id="Phobius"/>
    </source>
</evidence>
<keyword evidence="1" id="KW-1133">Transmembrane helix</keyword>
<feature type="transmembrane region" description="Helical" evidence="1">
    <location>
        <begin position="265"/>
        <end position="285"/>
    </location>
</feature>
<dbReference type="Proteomes" id="UP000052232">
    <property type="component" value="Unassembled WGS sequence"/>
</dbReference>
<dbReference type="RefSeq" id="WP_066603375.1">
    <property type="nucleotide sequence ID" value="NZ_KQ130434.1"/>
</dbReference>
<evidence type="ECO:0000313" key="4">
    <source>
        <dbReference type="Proteomes" id="UP000052232"/>
    </source>
</evidence>
<dbReference type="AlphaFoldDB" id="A0A0J7Y3X9"/>
<evidence type="ECO:0000313" key="3">
    <source>
        <dbReference type="EMBL" id="KMS58524.1"/>
    </source>
</evidence>
<comment type="caution">
    <text evidence="3">The sequence shown here is derived from an EMBL/GenBank/DDBJ whole genome shotgun (WGS) entry which is preliminary data.</text>
</comment>
<dbReference type="InterPro" id="IPR052734">
    <property type="entry name" value="Nod_factor_acetyltransferase"/>
</dbReference>
<feature type="transmembrane region" description="Helical" evidence="1">
    <location>
        <begin position="291"/>
        <end position="308"/>
    </location>
</feature>
<feature type="transmembrane region" description="Helical" evidence="1">
    <location>
        <begin position="179"/>
        <end position="197"/>
    </location>
</feature>
<name>A0A0J7Y3X9_9SPHN</name>
<proteinExistence type="predicted"/>
<reference evidence="3 4" key="1">
    <citation type="journal article" date="2015" name="G3 (Bethesda)">
        <title>Insights into Ongoing Evolution of the Hexachlorocyclohexane Catabolic Pathway from Comparative Genomics of Ten Sphingomonadaceae Strains.</title>
        <authorList>
            <person name="Pearce S.L."/>
            <person name="Oakeshott J.G."/>
            <person name="Pandey G."/>
        </authorList>
    </citation>
    <scope>NUCLEOTIDE SEQUENCE [LARGE SCALE GENOMIC DNA]</scope>
    <source>
        <strain evidence="3 4">LL01</strain>
    </source>
</reference>
<dbReference type="PANTHER" id="PTHR37312">
    <property type="entry name" value="MEMBRANE-BOUND ACYLTRANSFERASE YKRP-RELATED"/>
    <property type="match status" value="1"/>
</dbReference>
<accession>A0A0J7Y3X9</accession>
<feature type="transmembrane region" description="Helical" evidence="1">
    <location>
        <begin position="204"/>
        <end position="222"/>
    </location>
</feature>
<sequence length="319" mass="35967">MEYRGHDRRQAQFRLDWVDVARGLGIWAVVVGHVWTRGPLRDALYSFHMPLFFLLSGMLSRPQDVGAFTRRQLVGQMRPYLLFLALLILMDQIIEPLKGGRPIFHQWPDDLAPILLGGFWLRGPYTIFWFVPCLMMARILFNVALRRWPDVLDRRWAMLLPPMLVLAYALGWWTQASPLGLLSVPMAFVLLWVGALWPRVRWRGWMVAPLGALALVGLAGVMPTLNMKAADYGWPLLSIASAIATSLLLFRLSALVAPFAGPVAAVGRASLVIMYAHVAIIHYLSPYMGKPWLLLAALLIPFAIARLIRLSPAASRWLN</sequence>
<keyword evidence="3" id="KW-0808">Transferase</keyword>
<dbReference type="STRING" id="1420583.V473_10555"/>
<protein>
    <submittedName>
        <fullName evidence="3">Glycosyl transferase</fullName>
    </submittedName>
</protein>
<feature type="transmembrane region" description="Helical" evidence="1">
    <location>
        <begin position="80"/>
        <end position="97"/>
    </location>
</feature>
<dbReference type="EMBL" id="JACT01000001">
    <property type="protein sequence ID" value="KMS58524.1"/>
    <property type="molecule type" value="Genomic_DNA"/>
</dbReference>
<organism evidence="3 4">
    <name type="scientific">Sphingobium cupriresistens LL01</name>
    <dbReference type="NCBI Taxonomy" id="1420583"/>
    <lineage>
        <taxon>Bacteria</taxon>
        <taxon>Pseudomonadati</taxon>
        <taxon>Pseudomonadota</taxon>
        <taxon>Alphaproteobacteria</taxon>
        <taxon>Sphingomonadales</taxon>
        <taxon>Sphingomonadaceae</taxon>
        <taxon>Sphingobium</taxon>
    </lineage>
</organism>
<evidence type="ECO:0000259" key="2">
    <source>
        <dbReference type="Pfam" id="PF01757"/>
    </source>
</evidence>
<feature type="transmembrane region" description="Helical" evidence="1">
    <location>
        <begin position="125"/>
        <end position="144"/>
    </location>
</feature>
<dbReference type="Pfam" id="PF01757">
    <property type="entry name" value="Acyl_transf_3"/>
    <property type="match status" value="1"/>
</dbReference>
<dbReference type="InterPro" id="IPR002656">
    <property type="entry name" value="Acyl_transf_3_dom"/>
</dbReference>
<dbReference type="GO" id="GO:0016747">
    <property type="term" value="F:acyltransferase activity, transferring groups other than amino-acyl groups"/>
    <property type="evidence" value="ECO:0007669"/>
    <property type="project" value="InterPro"/>
</dbReference>
<dbReference type="PANTHER" id="PTHR37312:SF1">
    <property type="entry name" value="MEMBRANE-BOUND ACYLTRANSFERASE YKRP-RELATED"/>
    <property type="match status" value="1"/>
</dbReference>
<keyword evidence="4" id="KW-1185">Reference proteome</keyword>
<feature type="transmembrane region" description="Helical" evidence="1">
    <location>
        <begin position="234"/>
        <end position="253"/>
    </location>
</feature>
<gene>
    <name evidence="3" type="ORF">V473_10555</name>
</gene>